<dbReference type="PANTHER" id="PTHR38471">
    <property type="entry name" value="FOUR HELIX BUNDLE PROTEIN"/>
    <property type="match status" value="1"/>
</dbReference>
<dbReference type="Gene3D" id="1.20.1440.60">
    <property type="entry name" value="23S rRNA-intervening sequence"/>
    <property type="match status" value="1"/>
</dbReference>
<evidence type="ECO:0000313" key="2">
    <source>
        <dbReference type="Proteomes" id="UP000436006"/>
    </source>
</evidence>
<name>A0A7K1S6S0_9BACT</name>
<protein>
    <submittedName>
        <fullName evidence="1">Four helix bundle protein</fullName>
    </submittedName>
</protein>
<dbReference type="Proteomes" id="UP000436006">
    <property type="component" value="Unassembled WGS sequence"/>
</dbReference>
<reference evidence="1 2" key="1">
    <citation type="submission" date="2019-12" db="EMBL/GenBank/DDBJ databases">
        <title>Spirosoma sp. HMF4905 genome sequencing and assembly.</title>
        <authorList>
            <person name="Kang H."/>
            <person name="Cha I."/>
            <person name="Kim H."/>
            <person name="Joh K."/>
        </authorList>
    </citation>
    <scope>NUCLEOTIDE SEQUENCE [LARGE SCALE GENOMIC DNA]</scope>
    <source>
        <strain evidence="1 2">HMF4905</strain>
    </source>
</reference>
<dbReference type="SUPFAM" id="SSF158446">
    <property type="entry name" value="IVS-encoded protein-like"/>
    <property type="match status" value="1"/>
</dbReference>
<accession>A0A7K1S6S0</accession>
<dbReference type="PIRSF" id="PIRSF035652">
    <property type="entry name" value="CHP02436"/>
    <property type="match status" value="1"/>
</dbReference>
<proteinExistence type="predicted"/>
<organism evidence="1 2">
    <name type="scientific">Spirosoma arboris</name>
    <dbReference type="NCBI Taxonomy" id="2682092"/>
    <lineage>
        <taxon>Bacteria</taxon>
        <taxon>Pseudomonadati</taxon>
        <taxon>Bacteroidota</taxon>
        <taxon>Cytophagia</taxon>
        <taxon>Cytophagales</taxon>
        <taxon>Cytophagaceae</taxon>
        <taxon>Spirosoma</taxon>
    </lineage>
</organism>
<dbReference type="RefSeq" id="WP_157583783.1">
    <property type="nucleotide sequence ID" value="NZ_WPIN01000002.1"/>
</dbReference>
<dbReference type="AlphaFoldDB" id="A0A7K1S6S0"/>
<dbReference type="InterPro" id="IPR012657">
    <property type="entry name" value="23S_rRNA-intervening_sequence"/>
</dbReference>
<gene>
    <name evidence="1" type="ORF">GO755_05770</name>
</gene>
<evidence type="ECO:0000313" key="1">
    <source>
        <dbReference type="EMBL" id="MVM29531.1"/>
    </source>
</evidence>
<sequence>MAQKTNITKDKSFAFAIRIINLEQYLRRIKKETVLSRQLLRSGTSIGANIREGYNAESDADFIHKLGIAQKECDETCYWLELLNATNYLDEKQFVSIYADAEALLKIIKSVILTKKKNRTL</sequence>
<keyword evidence="2" id="KW-1185">Reference proteome</keyword>
<dbReference type="NCBIfam" id="TIGR02436">
    <property type="entry name" value="four helix bundle protein"/>
    <property type="match status" value="1"/>
</dbReference>
<dbReference type="Pfam" id="PF05635">
    <property type="entry name" value="23S_rRNA_IVP"/>
    <property type="match status" value="1"/>
</dbReference>
<dbReference type="PANTHER" id="PTHR38471:SF2">
    <property type="entry name" value="FOUR HELIX BUNDLE PROTEIN"/>
    <property type="match status" value="1"/>
</dbReference>
<comment type="caution">
    <text evidence="1">The sequence shown here is derived from an EMBL/GenBank/DDBJ whole genome shotgun (WGS) entry which is preliminary data.</text>
</comment>
<dbReference type="EMBL" id="WPIN01000002">
    <property type="protein sequence ID" value="MVM29531.1"/>
    <property type="molecule type" value="Genomic_DNA"/>
</dbReference>
<dbReference type="InterPro" id="IPR036583">
    <property type="entry name" value="23S_rRNA_IVS_sf"/>
</dbReference>